<dbReference type="PANTHER" id="PTHR43264:SF1">
    <property type="entry name" value="INOSINE_URIDINE-PREFERRING NUCLEOSIDE HYDROLASE DOMAIN-CONTAINING PROTEIN"/>
    <property type="match status" value="1"/>
</dbReference>
<dbReference type="PANTHER" id="PTHR43264">
    <property type="match status" value="1"/>
</dbReference>
<dbReference type="SUPFAM" id="SSF53590">
    <property type="entry name" value="Nucleoside hydrolase"/>
    <property type="match status" value="1"/>
</dbReference>
<dbReference type="STRING" id="1349421.OI18_07365"/>
<dbReference type="InterPro" id="IPR001910">
    <property type="entry name" value="Inosine/uridine_hydrolase_dom"/>
</dbReference>
<protein>
    <recommendedName>
        <fullName evidence="2">Inosine/uridine-preferring nucleoside hydrolase domain-containing protein</fullName>
    </recommendedName>
</protein>
<evidence type="ECO:0000256" key="1">
    <source>
        <dbReference type="SAM" id="SignalP"/>
    </source>
</evidence>
<feature type="domain" description="Inosine/uridine-preferring nucleoside hydrolase" evidence="2">
    <location>
        <begin position="29"/>
        <end position="293"/>
    </location>
</feature>
<accession>A0A0C1L537</accession>
<name>A0A0C1L537_9BACT</name>
<reference evidence="3 4" key="1">
    <citation type="submission" date="2014-11" db="EMBL/GenBank/DDBJ databases">
        <title>Genome sequence of Flavihumibacter solisilvae 3-3.</title>
        <authorList>
            <person name="Zhou G."/>
            <person name="Li M."/>
            <person name="Wang G."/>
        </authorList>
    </citation>
    <scope>NUCLEOTIDE SEQUENCE [LARGE SCALE GENOMIC DNA]</scope>
    <source>
        <strain evidence="3 4">3-3</strain>
    </source>
</reference>
<gene>
    <name evidence="3" type="ORF">OI18_07365</name>
</gene>
<sequence length="326" mass="36079">MKMKLYYLALILLAGCGGNHMTKEAPVAIIFDTDIAPDYDDVGALAMLHAFADKGEAKILATISSNAAETTVPTISVINTYFKRQDIPVGVIKLDSPNLFCERLWAQKIVKEYPHNFKSNNDAQDAVSVYRKLLASQPDHSVTIVTVGTFSNMPGLLDSKADEFSELTGRQLVEVKVKQLVSMAGAVDSTGKGGNEFNIRADIPAARKVFSEWPTPITLTGLEIGIRIITGMTLINNNNIQNSPVKDAYYHAMSYDGNNEGRYSWDQTAVLIAVRGLQPYFNYRELDFIIEDDGTNRVVPGRKIKYATFNQTPGEITKVIEELMMK</sequence>
<evidence type="ECO:0000259" key="2">
    <source>
        <dbReference type="Pfam" id="PF01156"/>
    </source>
</evidence>
<dbReference type="Proteomes" id="UP000031408">
    <property type="component" value="Unassembled WGS sequence"/>
</dbReference>
<dbReference type="AlphaFoldDB" id="A0A0C1L537"/>
<feature type="chain" id="PRO_5002135254" description="Inosine/uridine-preferring nucleoside hydrolase domain-containing protein" evidence="1">
    <location>
        <begin position="23"/>
        <end position="326"/>
    </location>
</feature>
<keyword evidence="4" id="KW-1185">Reference proteome</keyword>
<proteinExistence type="predicted"/>
<dbReference type="PROSITE" id="PS51257">
    <property type="entry name" value="PROKAR_LIPOPROTEIN"/>
    <property type="match status" value="1"/>
</dbReference>
<organism evidence="3 4">
    <name type="scientific">Flavihumibacter solisilvae</name>
    <dbReference type="NCBI Taxonomy" id="1349421"/>
    <lineage>
        <taxon>Bacteria</taxon>
        <taxon>Pseudomonadati</taxon>
        <taxon>Bacteroidota</taxon>
        <taxon>Chitinophagia</taxon>
        <taxon>Chitinophagales</taxon>
        <taxon>Chitinophagaceae</taxon>
        <taxon>Flavihumibacter</taxon>
    </lineage>
</organism>
<dbReference type="Pfam" id="PF01156">
    <property type="entry name" value="IU_nuc_hydro"/>
    <property type="match status" value="1"/>
</dbReference>
<evidence type="ECO:0000313" key="3">
    <source>
        <dbReference type="EMBL" id="KIC95232.1"/>
    </source>
</evidence>
<evidence type="ECO:0000313" key="4">
    <source>
        <dbReference type="Proteomes" id="UP000031408"/>
    </source>
</evidence>
<keyword evidence="1" id="KW-0732">Signal</keyword>
<dbReference type="Gene3D" id="3.90.245.10">
    <property type="entry name" value="Ribonucleoside hydrolase-like"/>
    <property type="match status" value="1"/>
</dbReference>
<comment type="caution">
    <text evidence="3">The sequence shown here is derived from an EMBL/GenBank/DDBJ whole genome shotgun (WGS) entry which is preliminary data.</text>
</comment>
<dbReference type="GO" id="GO:0016799">
    <property type="term" value="F:hydrolase activity, hydrolyzing N-glycosyl compounds"/>
    <property type="evidence" value="ECO:0007669"/>
    <property type="project" value="InterPro"/>
</dbReference>
<feature type="signal peptide" evidence="1">
    <location>
        <begin position="1"/>
        <end position="22"/>
    </location>
</feature>
<dbReference type="EMBL" id="JSVC01000008">
    <property type="protein sequence ID" value="KIC95232.1"/>
    <property type="molecule type" value="Genomic_DNA"/>
</dbReference>
<dbReference type="InterPro" id="IPR036452">
    <property type="entry name" value="Ribo_hydro-like"/>
</dbReference>